<evidence type="ECO:0000313" key="3">
    <source>
        <dbReference type="EnsemblMetazoa" id="XP_008203192"/>
    </source>
</evidence>
<dbReference type="KEGG" id="nvi:100118426"/>
<dbReference type="GO" id="GO:0097539">
    <property type="term" value="C:ciliary transition fiber"/>
    <property type="evidence" value="ECO:0007669"/>
    <property type="project" value="TreeGrafter"/>
</dbReference>
<dbReference type="InterPro" id="IPR033545">
    <property type="entry name" value="CEP89"/>
</dbReference>
<feature type="region of interest" description="Disordered" evidence="2">
    <location>
        <begin position="1"/>
        <end position="34"/>
    </location>
</feature>
<dbReference type="CTD" id="84902"/>
<dbReference type="GO" id="GO:0005814">
    <property type="term" value="C:centriole"/>
    <property type="evidence" value="ECO:0007669"/>
    <property type="project" value="InterPro"/>
</dbReference>
<sequence>MSYFFGTAGTSGLIKTRRKKHGRHRSLSNDRGLEPVHGITHRRRHSSEKKCISKAKSVLKESQSHNYDGDNASIKNKNKRCLHKEIARLVEENRLLTAKLEGTEVDLDSLSVVKERDELLATLKKKYHKLQQSYYELQSGRDKVNALLAQRENEFRQLHMHHEESALIIRNNEQERNTFVATIQRIKNENVQMHEDVNLLKNLVYRLNVEIEKYQDKLRTIGQTADNQAVVNIIDEVRTNFNNKNVLEAWGKVNFHALGPLLDAYQENINEKDELIQKYKKEIDEFSGKLKDIISENENLHIQVENLRAKYDRYVEEAKVLEKDAAIVKEQNELLIKQSAMQKQKIQEIHSIYEHKVESMSQDNNKLYKEYVTCKTELSNLKGKYEILNEGYEKLKNISEKTMLISVHNAAIDECKRLFEELKQQYESEKKKSSTRMKQLEEILRENEKQLITITAERDQLRIQARNLEKNLKRTQGKLEHLQSTVQSIQVSRDSFKRQLNKTTLYCEELVKKQEKLTVEKNKLSRLLEEKEKENENIQYLGNNITYRMGTLKNQLKMVQEGAKEQLASVEKHLKNQELDVDHMKTEYQREIQRLKQLLRQKEDLIQILQREKCATQDNLELIWKAATSDDKKVNSVLKTTNIYNV</sequence>
<accession>A0A7M7H809</accession>
<name>A0A7M7H809_NASVI</name>
<dbReference type="RefSeq" id="XP_008203192.1">
    <property type="nucleotide sequence ID" value="XM_008204970.4"/>
</dbReference>
<dbReference type="AlphaFoldDB" id="A0A7M7H809"/>
<keyword evidence="1" id="KW-0175">Coiled coil</keyword>
<dbReference type="GeneID" id="100118426"/>
<feature type="coiled-coil region" evidence="1">
    <location>
        <begin position="262"/>
        <end position="338"/>
    </location>
</feature>
<evidence type="ECO:0000256" key="1">
    <source>
        <dbReference type="SAM" id="Coils"/>
    </source>
</evidence>
<dbReference type="GO" id="GO:0060271">
    <property type="term" value="P:cilium assembly"/>
    <property type="evidence" value="ECO:0007669"/>
    <property type="project" value="InterPro"/>
</dbReference>
<feature type="coiled-coil region" evidence="1">
    <location>
        <begin position="183"/>
        <end position="217"/>
    </location>
</feature>
<proteinExistence type="predicted"/>
<dbReference type="OrthoDB" id="6622877at2759"/>
<evidence type="ECO:0000313" key="4">
    <source>
        <dbReference type="Proteomes" id="UP000002358"/>
    </source>
</evidence>
<reference evidence="3" key="1">
    <citation type="submission" date="2021-01" db="UniProtKB">
        <authorList>
            <consortium name="EnsemblMetazoa"/>
        </authorList>
    </citation>
    <scope>IDENTIFICATION</scope>
</reference>
<dbReference type="GO" id="GO:0007268">
    <property type="term" value="P:chemical synaptic transmission"/>
    <property type="evidence" value="ECO:0007669"/>
    <property type="project" value="InterPro"/>
</dbReference>
<feature type="compositionally biased region" description="Basic residues" evidence="2">
    <location>
        <begin position="15"/>
        <end position="26"/>
    </location>
</feature>
<keyword evidence="4" id="KW-1185">Reference proteome</keyword>
<dbReference type="InParanoid" id="A0A7M7H809"/>
<evidence type="ECO:0000256" key="2">
    <source>
        <dbReference type="SAM" id="MobiDB-lite"/>
    </source>
</evidence>
<protein>
    <submittedName>
        <fullName evidence="3">Uncharacterized protein</fullName>
    </submittedName>
</protein>
<dbReference type="GO" id="GO:0007005">
    <property type="term" value="P:mitochondrion organization"/>
    <property type="evidence" value="ECO:0007669"/>
    <property type="project" value="InterPro"/>
</dbReference>
<dbReference type="PANTHER" id="PTHR36170:SF1">
    <property type="entry name" value="CENTROSOMAL PROTEIN OF 89 KDA"/>
    <property type="match status" value="1"/>
</dbReference>
<dbReference type="Proteomes" id="UP000002358">
    <property type="component" value="Unassembled WGS sequence"/>
</dbReference>
<dbReference type="PANTHER" id="PTHR36170">
    <property type="entry name" value="CENTROSOMAL PROTEIN OF 89 KDA"/>
    <property type="match status" value="1"/>
</dbReference>
<dbReference type="EnsemblMetazoa" id="XM_008204970">
    <property type="protein sequence ID" value="XP_008203192"/>
    <property type="gene ID" value="LOC100118426"/>
</dbReference>
<feature type="coiled-coil region" evidence="1">
    <location>
        <begin position="378"/>
        <end position="615"/>
    </location>
</feature>
<dbReference type="GO" id="GO:0045202">
    <property type="term" value="C:synapse"/>
    <property type="evidence" value="ECO:0007669"/>
    <property type="project" value="GOC"/>
</dbReference>
<organism evidence="3 4">
    <name type="scientific">Nasonia vitripennis</name>
    <name type="common">Parasitic wasp</name>
    <dbReference type="NCBI Taxonomy" id="7425"/>
    <lineage>
        <taxon>Eukaryota</taxon>
        <taxon>Metazoa</taxon>
        <taxon>Ecdysozoa</taxon>
        <taxon>Arthropoda</taxon>
        <taxon>Hexapoda</taxon>
        <taxon>Insecta</taxon>
        <taxon>Pterygota</taxon>
        <taxon>Neoptera</taxon>
        <taxon>Endopterygota</taxon>
        <taxon>Hymenoptera</taxon>
        <taxon>Apocrita</taxon>
        <taxon>Proctotrupomorpha</taxon>
        <taxon>Chalcidoidea</taxon>
        <taxon>Pteromalidae</taxon>
        <taxon>Pteromalinae</taxon>
        <taxon>Nasonia</taxon>
    </lineage>
</organism>
<dbReference type="SMR" id="A0A7M7H809"/>